<dbReference type="Pfam" id="PF14214">
    <property type="entry name" value="Helitron_like_N"/>
    <property type="match status" value="1"/>
</dbReference>
<organism evidence="2 3">
    <name type="scientific">Phytophthora lilii</name>
    <dbReference type="NCBI Taxonomy" id="2077276"/>
    <lineage>
        <taxon>Eukaryota</taxon>
        <taxon>Sar</taxon>
        <taxon>Stramenopiles</taxon>
        <taxon>Oomycota</taxon>
        <taxon>Peronosporomycetes</taxon>
        <taxon>Peronosporales</taxon>
        <taxon>Peronosporaceae</taxon>
        <taxon>Phytophthora</taxon>
    </lineage>
</organism>
<accession>A0A9W6WQ54</accession>
<evidence type="ECO:0000313" key="3">
    <source>
        <dbReference type="Proteomes" id="UP001165083"/>
    </source>
</evidence>
<sequence length="338" mass="38484">MHRIRNRLVRDTFAFYKANNHLYVSVKESEHVPGSECTDEVVEAAFVERMADPDGKLDEAMNKEQESVRGESDAWRVLCGTNECCILERRIGFADNGAPVQARGHPAVAQGGAAKEREFEARRSNYFANDISGSLLARAFLNLFPFGRGHPGEDRRVKVSVQECVKYYTMLSERQFAEDELFTLVAFDKISLMNMYIQNHICCHRFPHLLEGYDTLSTDQLSKALLENERRRQGCLPWRPADDSVAQKFLKSVEIGSRSVWDSNAERSQCRHRAFAYQTRFGQPALFVTLTPNSDNSLVVLEFHPSKHCLIYLKLACPPRRSCEKPVDRMTARPPACS</sequence>
<comment type="caution">
    <text evidence="2">The sequence shown here is derived from an EMBL/GenBank/DDBJ whole genome shotgun (WGS) entry which is preliminary data.</text>
</comment>
<evidence type="ECO:0000313" key="2">
    <source>
        <dbReference type="EMBL" id="GMF13141.1"/>
    </source>
</evidence>
<evidence type="ECO:0000259" key="1">
    <source>
        <dbReference type="Pfam" id="PF14214"/>
    </source>
</evidence>
<name>A0A9W6WQ54_9STRA</name>
<dbReference type="EMBL" id="BSXW01000144">
    <property type="protein sequence ID" value="GMF13141.1"/>
    <property type="molecule type" value="Genomic_DNA"/>
</dbReference>
<dbReference type="AlphaFoldDB" id="A0A9W6WQ54"/>
<proteinExistence type="predicted"/>
<keyword evidence="3" id="KW-1185">Reference proteome</keyword>
<dbReference type="Proteomes" id="UP001165083">
    <property type="component" value="Unassembled WGS sequence"/>
</dbReference>
<dbReference type="OrthoDB" id="124644at2759"/>
<dbReference type="InterPro" id="IPR025476">
    <property type="entry name" value="Helitron_helicase-like"/>
</dbReference>
<gene>
    <name evidence="2" type="ORF">Plil01_000364900</name>
</gene>
<feature type="domain" description="Helitron helicase-like" evidence="1">
    <location>
        <begin position="169"/>
        <end position="299"/>
    </location>
</feature>
<reference evidence="2" key="1">
    <citation type="submission" date="2023-04" db="EMBL/GenBank/DDBJ databases">
        <title>Phytophthora lilii NBRC 32176.</title>
        <authorList>
            <person name="Ichikawa N."/>
            <person name="Sato H."/>
            <person name="Tonouchi N."/>
        </authorList>
    </citation>
    <scope>NUCLEOTIDE SEQUENCE</scope>
    <source>
        <strain evidence="2">NBRC 32176</strain>
    </source>
</reference>
<protein>
    <submittedName>
        <fullName evidence="2">Unnamed protein product</fullName>
    </submittedName>
</protein>